<evidence type="ECO:0000259" key="1">
    <source>
        <dbReference type="Pfam" id="PF01408"/>
    </source>
</evidence>
<dbReference type="Pfam" id="PF19051">
    <property type="entry name" value="GFO_IDH_MocA_C2"/>
    <property type="match status" value="1"/>
</dbReference>
<dbReference type="NCBIfam" id="TIGR01409">
    <property type="entry name" value="TAT_signal_seq"/>
    <property type="match status" value="1"/>
</dbReference>
<dbReference type="Gene3D" id="3.40.50.720">
    <property type="entry name" value="NAD(P)-binding Rossmann-like Domain"/>
    <property type="match status" value="1"/>
</dbReference>
<feature type="domain" description="Gfo/Idh/MocA-like oxidoreductase bacterial type C-terminal" evidence="2">
    <location>
        <begin position="236"/>
        <end position="301"/>
    </location>
</feature>
<protein>
    <submittedName>
        <fullName evidence="3">Gfo/Idh/MocA family oxidoreductase</fullName>
    </submittedName>
</protein>
<dbReference type="InterPro" id="IPR019546">
    <property type="entry name" value="TAT_signal_bac_arc"/>
</dbReference>
<proteinExistence type="predicted"/>
<dbReference type="Gene3D" id="3.30.360.10">
    <property type="entry name" value="Dihydrodipicolinate Reductase, domain 2"/>
    <property type="match status" value="1"/>
</dbReference>
<dbReference type="SUPFAM" id="SSF55347">
    <property type="entry name" value="Glyceraldehyde-3-phosphate dehydrogenase-like, C-terminal domain"/>
    <property type="match status" value="1"/>
</dbReference>
<dbReference type="PANTHER" id="PTHR43818">
    <property type="entry name" value="BCDNA.GH03377"/>
    <property type="match status" value="1"/>
</dbReference>
<gene>
    <name evidence="3" type="ORF">K4G66_15805</name>
</gene>
<dbReference type="AlphaFoldDB" id="A0AA49PZG7"/>
<reference evidence="3" key="2">
    <citation type="journal article" date="2024" name="Antonie Van Leeuwenhoek">
        <title>Roseihalotalea indica gen. nov., sp. nov., a halophilic Bacteroidetes from mesopelagic Southwest Indian Ocean with higher carbohydrate metabolic potential.</title>
        <authorList>
            <person name="Chen B."/>
            <person name="Zhang M."/>
            <person name="Lin D."/>
            <person name="Ye J."/>
            <person name="Tang K."/>
        </authorList>
    </citation>
    <scope>NUCLEOTIDE SEQUENCE</scope>
    <source>
        <strain evidence="3">TK19036</strain>
    </source>
</reference>
<dbReference type="Pfam" id="PF01408">
    <property type="entry name" value="GFO_IDH_MocA"/>
    <property type="match status" value="1"/>
</dbReference>
<dbReference type="GO" id="GO:0000166">
    <property type="term" value="F:nucleotide binding"/>
    <property type="evidence" value="ECO:0007669"/>
    <property type="project" value="InterPro"/>
</dbReference>
<dbReference type="InterPro" id="IPR000683">
    <property type="entry name" value="Gfo/Idh/MocA-like_OxRdtase_N"/>
</dbReference>
<dbReference type="InterPro" id="IPR036291">
    <property type="entry name" value="NAD(P)-bd_dom_sf"/>
</dbReference>
<evidence type="ECO:0000259" key="2">
    <source>
        <dbReference type="Pfam" id="PF19051"/>
    </source>
</evidence>
<dbReference type="InterPro" id="IPR050463">
    <property type="entry name" value="Gfo/Idh/MocA_oxidrdct_glycsds"/>
</dbReference>
<reference evidence="3" key="1">
    <citation type="journal article" date="2023" name="Comput. Struct. Biotechnol. J.">
        <title>Discovery of a novel marine Bacteroidetes with a rich repertoire of carbohydrate-active enzymes.</title>
        <authorList>
            <person name="Chen B."/>
            <person name="Liu G."/>
            <person name="Chen Q."/>
            <person name="Wang H."/>
            <person name="Liu L."/>
            <person name="Tang K."/>
        </authorList>
    </citation>
    <scope>NUCLEOTIDE SEQUENCE</scope>
    <source>
        <strain evidence="3">TK19036</strain>
    </source>
</reference>
<dbReference type="InterPro" id="IPR043906">
    <property type="entry name" value="Gfo/Idh/MocA_OxRdtase_bact_C"/>
</dbReference>
<sequence>MDNNLHLSSQNSRRDFIKGASCAAASFFIVPRHVLGGRGFVPPSDTVMLGMVGVGGKGRQNTGEFLKLDDVRVTAVADPSNYWNLADFYYRSEAGRGPVIEMIEEHYNAKDPSFRVAEYLDFREMLEKESGIDGIVCSTPDHTHAYISLLAMRAGKHIYCEKPLTHNIWEARQVQKVAKETGLATQMGNSGHSADGIRQTVEYLRAGAIGPVREVHAWVPATRWVPGLKGLPTGTSTLPVGFDWDLWLGTRQPVPFHEDYVPVTWRDFWMFGCGALGDFGCHDMDASTWAFDLAAPESVEILPAGYSDSNIDPYGEIGYYHFPARGEQPPLKLTWYSGGLRPAQPEMLPKGETLPRRGTMFVGDKGIILNDGGERVPMIFPESQREAFTPPKPSIPRSNGHFRDWIDAIKGGPASSANFEYGARLTEITLLGVLSLRMGGQKIEWDAEQMKAKGLPDADQYIREPVREGWEMA</sequence>
<dbReference type="SUPFAM" id="SSF51735">
    <property type="entry name" value="NAD(P)-binding Rossmann-fold domains"/>
    <property type="match status" value="1"/>
</dbReference>
<name>A0AA49PZG7_9BACT</name>
<accession>A0AA49PZG7</accession>
<dbReference type="PANTHER" id="PTHR43818:SF10">
    <property type="entry name" value="NADH-DEPENDENT DEHYDROGENASE-RELATED"/>
    <property type="match status" value="1"/>
</dbReference>
<evidence type="ECO:0000313" key="3">
    <source>
        <dbReference type="EMBL" id="WKN40159.1"/>
    </source>
</evidence>
<organism evidence="3">
    <name type="scientific">Roseihalotalea indica</name>
    <dbReference type="NCBI Taxonomy" id="2867963"/>
    <lineage>
        <taxon>Bacteria</taxon>
        <taxon>Pseudomonadati</taxon>
        <taxon>Bacteroidota</taxon>
        <taxon>Cytophagia</taxon>
        <taxon>Cytophagales</taxon>
        <taxon>Catalimonadaceae</taxon>
        <taxon>Roseihalotalea</taxon>
    </lineage>
</organism>
<dbReference type="EMBL" id="CP120682">
    <property type="protein sequence ID" value="WKN40159.1"/>
    <property type="molecule type" value="Genomic_DNA"/>
</dbReference>
<feature type="domain" description="Gfo/Idh/MocA-like oxidoreductase N-terminal" evidence="1">
    <location>
        <begin position="50"/>
        <end position="188"/>
    </location>
</feature>